<evidence type="ECO:0000313" key="6">
    <source>
        <dbReference type="EMBL" id="VFU12790.1"/>
    </source>
</evidence>
<evidence type="ECO:0000256" key="1">
    <source>
        <dbReference type="ARBA" id="ARBA00022694"/>
    </source>
</evidence>
<protein>
    <submittedName>
        <fullName evidence="6">Ribonuclease P protein component</fullName>
        <ecNumber evidence="6">3.1.26.5</ecNumber>
    </submittedName>
</protein>
<dbReference type="SUPFAM" id="SSF54211">
    <property type="entry name" value="Ribosomal protein S5 domain 2-like"/>
    <property type="match status" value="1"/>
</dbReference>
<evidence type="ECO:0000256" key="4">
    <source>
        <dbReference type="ARBA" id="ARBA00022801"/>
    </source>
</evidence>
<dbReference type="GO" id="GO:0004526">
    <property type="term" value="F:ribonuclease P activity"/>
    <property type="evidence" value="ECO:0007669"/>
    <property type="project" value="UniProtKB-EC"/>
</dbReference>
<dbReference type="NCBIfam" id="TIGR00188">
    <property type="entry name" value="rnpA"/>
    <property type="match status" value="1"/>
</dbReference>
<gene>
    <name evidence="6" type="primary">rnpA</name>
    <name evidence="6" type="ORF">SCFA_1490005</name>
</gene>
<name>A0A485LYW9_9ZZZZ</name>
<dbReference type="GO" id="GO:0030677">
    <property type="term" value="C:ribonuclease P complex"/>
    <property type="evidence" value="ECO:0007669"/>
    <property type="project" value="TreeGrafter"/>
</dbReference>
<keyword evidence="5" id="KW-0694">RNA-binding</keyword>
<proteinExistence type="inferred from homology"/>
<accession>A0A485LYW9</accession>
<dbReference type="Pfam" id="PF00825">
    <property type="entry name" value="Ribonuclease_P"/>
    <property type="match status" value="1"/>
</dbReference>
<evidence type="ECO:0000256" key="5">
    <source>
        <dbReference type="ARBA" id="ARBA00022884"/>
    </source>
</evidence>
<dbReference type="InterPro" id="IPR014721">
    <property type="entry name" value="Ribsml_uS5_D2-typ_fold_subgr"/>
</dbReference>
<dbReference type="GO" id="GO:0000049">
    <property type="term" value="F:tRNA binding"/>
    <property type="evidence" value="ECO:0007669"/>
    <property type="project" value="InterPro"/>
</dbReference>
<organism evidence="6">
    <name type="scientific">anaerobic digester metagenome</name>
    <dbReference type="NCBI Taxonomy" id="1263854"/>
    <lineage>
        <taxon>unclassified sequences</taxon>
        <taxon>metagenomes</taxon>
        <taxon>ecological metagenomes</taxon>
    </lineage>
</organism>
<dbReference type="GO" id="GO:0042781">
    <property type="term" value="F:3'-tRNA processing endoribonuclease activity"/>
    <property type="evidence" value="ECO:0007669"/>
    <property type="project" value="TreeGrafter"/>
</dbReference>
<reference evidence="6" key="1">
    <citation type="submission" date="2019-03" db="EMBL/GenBank/DDBJ databases">
        <authorList>
            <person name="Hao L."/>
        </authorList>
    </citation>
    <scope>NUCLEOTIDE SEQUENCE</scope>
</reference>
<dbReference type="HAMAP" id="MF_00227">
    <property type="entry name" value="RNase_P"/>
    <property type="match status" value="1"/>
</dbReference>
<keyword evidence="2" id="KW-0540">Nuclease</keyword>
<evidence type="ECO:0000256" key="2">
    <source>
        <dbReference type="ARBA" id="ARBA00022722"/>
    </source>
</evidence>
<keyword evidence="4 6" id="KW-0378">Hydrolase</keyword>
<sequence length="115" mass="13807">MSDERFPKQERLRKRQDFLNVEARKVRKLITPHLIILAARNSENHTRIGITVSKRIGTAVRRNSIKRLLREIYRRNKEIFPPGYDFVLIARKQDRNTCYETYFQEITSAMGSRKW</sequence>
<dbReference type="InterPro" id="IPR000100">
    <property type="entry name" value="RNase_P"/>
</dbReference>
<dbReference type="InterPro" id="IPR020568">
    <property type="entry name" value="Ribosomal_Su5_D2-typ_SF"/>
</dbReference>
<keyword evidence="3" id="KW-0255">Endonuclease</keyword>
<dbReference type="Gene3D" id="3.30.230.10">
    <property type="match status" value="1"/>
</dbReference>
<dbReference type="EC" id="3.1.26.5" evidence="6"/>
<keyword evidence="1" id="KW-0819">tRNA processing</keyword>
<evidence type="ECO:0000256" key="3">
    <source>
        <dbReference type="ARBA" id="ARBA00022759"/>
    </source>
</evidence>
<dbReference type="PANTHER" id="PTHR33992">
    <property type="entry name" value="RIBONUCLEASE P PROTEIN COMPONENT"/>
    <property type="match status" value="1"/>
</dbReference>
<dbReference type="AlphaFoldDB" id="A0A485LYW9"/>
<dbReference type="EMBL" id="CAADRM010000056">
    <property type="protein sequence ID" value="VFU12790.1"/>
    <property type="molecule type" value="Genomic_DNA"/>
</dbReference>
<dbReference type="PANTHER" id="PTHR33992:SF1">
    <property type="entry name" value="RIBONUCLEASE P PROTEIN COMPONENT"/>
    <property type="match status" value="1"/>
</dbReference>